<dbReference type="EMBL" id="CP075371">
    <property type="protein sequence ID" value="QVT79901.1"/>
    <property type="molecule type" value="Genomic_DNA"/>
</dbReference>
<keyword evidence="7" id="KW-1185">Reference proteome</keyword>
<keyword evidence="4" id="KW-0472">Membrane</keyword>
<accession>A0ABX8EHU2</accession>
<reference evidence="6 7" key="1">
    <citation type="submission" date="2021-05" db="EMBL/GenBank/DDBJ databases">
        <title>Complete genome of Nocardioides aquaticus KCTC 9944T isolated from meromictic and hypersaline Ekho Lake, Antarctica.</title>
        <authorList>
            <person name="Hwang K."/>
            <person name="Kim K.M."/>
            <person name="Choe H."/>
        </authorList>
    </citation>
    <scope>NUCLEOTIDE SEQUENCE [LARGE SCALE GENOMIC DNA]</scope>
    <source>
        <strain evidence="6 7">KCTC 9944</strain>
    </source>
</reference>
<dbReference type="InterPro" id="IPR041916">
    <property type="entry name" value="Anti_sigma_zinc_sf"/>
</dbReference>
<protein>
    <recommendedName>
        <fullName evidence="5">Anti-sigma K factor RskA C-terminal domain-containing protein</fullName>
    </recommendedName>
</protein>
<keyword evidence="2" id="KW-0804">Transcription</keyword>
<feature type="region of interest" description="Disordered" evidence="3">
    <location>
        <begin position="207"/>
        <end position="227"/>
    </location>
</feature>
<gene>
    <name evidence="6" type="ORF">ENKNEFLB_02291</name>
</gene>
<dbReference type="Gene3D" id="1.10.10.1320">
    <property type="entry name" value="Anti-sigma factor, zinc-finger domain"/>
    <property type="match status" value="1"/>
</dbReference>
<evidence type="ECO:0000313" key="6">
    <source>
        <dbReference type="EMBL" id="QVT79901.1"/>
    </source>
</evidence>
<dbReference type="RefSeq" id="WP_214055543.1">
    <property type="nucleotide sequence ID" value="NZ_BAAAHS010000044.1"/>
</dbReference>
<keyword evidence="4" id="KW-0812">Transmembrane</keyword>
<feature type="domain" description="Anti-sigma K factor RskA C-terminal" evidence="5">
    <location>
        <begin position="89"/>
        <end position="217"/>
    </location>
</feature>
<evidence type="ECO:0000259" key="5">
    <source>
        <dbReference type="Pfam" id="PF10099"/>
    </source>
</evidence>
<organism evidence="6 7">
    <name type="scientific">Nocardioides aquaticus</name>
    <dbReference type="NCBI Taxonomy" id="160826"/>
    <lineage>
        <taxon>Bacteria</taxon>
        <taxon>Bacillati</taxon>
        <taxon>Actinomycetota</taxon>
        <taxon>Actinomycetes</taxon>
        <taxon>Propionibacteriales</taxon>
        <taxon>Nocardioidaceae</taxon>
        <taxon>Nocardioides</taxon>
    </lineage>
</organism>
<evidence type="ECO:0000256" key="3">
    <source>
        <dbReference type="SAM" id="MobiDB-lite"/>
    </source>
</evidence>
<proteinExistence type="predicted"/>
<dbReference type="Pfam" id="PF10099">
    <property type="entry name" value="RskA_C"/>
    <property type="match status" value="1"/>
</dbReference>
<dbReference type="InterPro" id="IPR018764">
    <property type="entry name" value="RskA_C"/>
</dbReference>
<evidence type="ECO:0000313" key="7">
    <source>
        <dbReference type="Proteomes" id="UP000679307"/>
    </source>
</evidence>
<keyword evidence="1" id="KW-0805">Transcription regulation</keyword>
<sequence length="227" mass="23637">MQHPDEDDLALVALGENVPQVRLHLASCAACSREVDALSATVRAARQVGPETLPPAPEMVWARVTRELDLGSPDEAPRGGRPRLLAGAAAVAAAVLVLVLALVLPGVLPDGSPPPQVTPTAALAPYGDQRVGSGEVSLDDVEGRWSLRVETQGLASPGSDFYEVWLLDPGSNRLVALGTLDPAGRADLTIPTGIRLGRYPVVDVSLEPQDGDPTHSGVSVLRGPLPL</sequence>
<name>A0ABX8EHU2_9ACTN</name>
<dbReference type="Proteomes" id="UP000679307">
    <property type="component" value="Chromosome"/>
</dbReference>
<evidence type="ECO:0000256" key="1">
    <source>
        <dbReference type="ARBA" id="ARBA00023015"/>
    </source>
</evidence>
<keyword evidence="4" id="KW-1133">Transmembrane helix</keyword>
<feature type="transmembrane region" description="Helical" evidence="4">
    <location>
        <begin position="84"/>
        <end position="108"/>
    </location>
</feature>
<evidence type="ECO:0000256" key="4">
    <source>
        <dbReference type="SAM" id="Phobius"/>
    </source>
</evidence>
<evidence type="ECO:0000256" key="2">
    <source>
        <dbReference type="ARBA" id="ARBA00023163"/>
    </source>
</evidence>